<reference evidence="1" key="1">
    <citation type="submission" date="2020-11" db="EMBL/GenBank/DDBJ databases">
        <title>Isolation and identification of active actinomycetes.</title>
        <authorList>
            <person name="Sun X."/>
        </authorList>
    </citation>
    <scope>NUCLEOTIDE SEQUENCE</scope>
    <source>
        <strain evidence="1">NEAU-A11</strain>
    </source>
</reference>
<dbReference type="EMBL" id="JADQTO010000024">
    <property type="protein sequence ID" value="MBG0567047.1"/>
    <property type="molecule type" value="Genomic_DNA"/>
</dbReference>
<dbReference type="SUPFAM" id="SSF159238">
    <property type="entry name" value="SO1590-like"/>
    <property type="match status" value="1"/>
</dbReference>
<protein>
    <submittedName>
        <fullName evidence="1">DUF3224 domain-containing protein</fullName>
    </submittedName>
</protein>
<organism evidence="1 2">
    <name type="scientific">Actinoplanes aureus</name>
    <dbReference type="NCBI Taxonomy" id="2792083"/>
    <lineage>
        <taxon>Bacteria</taxon>
        <taxon>Bacillati</taxon>
        <taxon>Actinomycetota</taxon>
        <taxon>Actinomycetes</taxon>
        <taxon>Micromonosporales</taxon>
        <taxon>Micromonosporaceae</taxon>
        <taxon>Actinoplanes</taxon>
    </lineage>
</organism>
<name>A0A931CFH6_9ACTN</name>
<accession>A0A931CFH6</accession>
<evidence type="ECO:0000313" key="1">
    <source>
        <dbReference type="EMBL" id="MBG0567047.1"/>
    </source>
</evidence>
<dbReference type="InterPro" id="IPR023159">
    <property type="entry name" value="SO1590-like_sf"/>
</dbReference>
<dbReference type="RefSeq" id="WP_196418819.1">
    <property type="nucleotide sequence ID" value="NZ_JADQTO010000024.1"/>
</dbReference>
<gene>
    <name evidence="1" type="ORF">I4J89_36935</name>
</gene>
<dbReference type="Proteomes" id="UP000598146">
    <property type="component" value="Unassembled WGS sequence"/>
</dbReference>
<dbReference type="Pfam" id="PF11528">
    <property type="entry name" value="DUF3224"/>
    <property type="match status" value="1"/>
</dbReference>
<keyword evidence="2" id="KW-1185">Reference proteome</keyword>
<dbReference type="InterPro" id="IPR021607">
    <property type="entry name" value="DUF3224"/>
</dbReference>
<dbReference type="AlphaFoldDB" id="A0A931CFH6"/>
<evidence type="ECO:0000313" key="2">
    <source>
        <dbReference type="Proteomes" id="UP000598146"/>
    </source>
</evidence>
<proteinExistence type="predicted"/>
<sequence length="134" mass="13999">MRATGTFDVADFTPAPVPASEIKTALPVGFATMRKTFTGEIDGRSETLFTAAFDPGSNTGTYVAMESFEGSVAGRAGAFNFVHSATTTGSDRQAEFLTIVPTSGTGDLAGIRGAGGLAIDEDGTHHIWFDYELP</sequence>
<comment type="caution">
    <text evidence="1">The sequence shown here is derived from an EMBL/GenBank/DDBJ whole genome shotgun (WGS) entry which is preliminary data.</text>
</comment>
<dbReference type="Gene3D" id="2.40.350.10">
    <property type="entry name" value="SO1590-like"/>
    <property type="match status" value="1"/>
</dbReference>